<reference evidence="3" key="1">
    <citation type="submission" date="2018-02" db="EMBL/GenBank/DDBJ databases">
        <authorList>
            <person name="Cohen D.B."/>
            <person name="Kent A.D."/>
        </authorList>
    </citation>
    <scope>NUCLEOTIDE SEQUENCE</scope>
</reference>
<feature type="domain" description="Reverse transcriptase Ty1/copia-type" evidence="1">
    <location>
        <begin position="581"/>
        <end position="684"/>
    </location>
</feature>
<evidence type="ECO:0000259" key="2">
    <source>
        <dbReference type="Pfam" id="PF25597"/>
    </source>
</evidence>
<proteinExistence type="predicted"/>
<name>A0A2N9HWI0_FAGSY</name>
<dbReference type="PANTHER" id="PTHR11439:SF461">
    <property type="entry name" value="OS10G0432200 PROTEIN"/>
    <property type="match status" value="1"/>
</dbReference>
<dbReference type="Pfam" id="PF25597">
    <property type="entry name" value="SH3_retrovirus"/>
    <property type="match status" value="1"/>
</dbReference>
<feature type="domain" description="Retroviral polymerase SH3-like" evidence="2">
    <location>
        <begin position="296"/>
        <end position="357"/>
    </location>
</feature>
<dbReference type="GO" id="GO:0003676">
    <property type="term" value="F:nucleic acid binding"/>
    <property type="evidence" value="ECO:0007669"/>
    <property type="project" value="InterPro"/>
</dbReference>
<dbReference type="Pfam" id="PF07727">
    <property type="entry name" value="RVT_2"/>
    <property type="match status" value="1"/>
</dbReference>
<dbReference type="PANTHER" id="PTHR11439">
    <property type="entry name" value="GAG-POL-RELATED RETROTRANSPOSON"/>
    <property type="match status" value="1"/>
</dbReference>
<dbReference type="InterPro" id="IPR036397">
    <property type="entry name" value="RNaseH_sf"/>
</dbReference>
<evidence type="ECO:0000313" key="3">
    <source>
        <dbReference type="EMBL" id="SPD16722.1"/>
    </source>
</evidence>
<sequence>MDKTELLKNVTTVLNGHNYVMWSQDMRSFLKGHRLWHYVTSEIHASVRSKEEDDTKFTNLLEDWDCKNHQIITCRHYTTAGLSHEYQLWGLLVNMKQAPRQSINEFLSGMQSIWDQLEQSTHIFKDPTDATILATKRDQFRLIQFLMALTSEFEPVLAALLQTGVQDPRMNQVLGIGRRVGRMFELTSLHLPSTSPHPPSHVTHIASIFPLSLWHLHLGTSQQNGRAECKHRHILNFVRAFLISASCPKHFWGEAALIAVYTINRLPSSALQNVSLFERLYGTPPSYSSLCVFGYACFVLLHPHKHSKLEHRSCQCCFLGYGIEHRGYRCWDPISQRLRISCHVVFWEHTTFNSLSKFKTCSTPSFFTNPSLPLFPHDTSPDPSAVLPIPPADSPVSPLTSPLVVDPILDQTPDLPLTTPPTASFTPPPVMDPIFDQTSNLSLASPLAHSPVSPQEPAPPMDPVTDQTPPLPFHRSDRVRAPPAHLRDYSCFLAVFSLHKPHTYCEAYTNPLWQQAMIEELQALEKTHNWDLVYLPRVFLLLLQFISGLFQMDVKNAFLNGDLTEEVYMQAPPDYSDCPDKFGFSSNLYDTTLFIRHLDKNMILLLLYVDDMIITGDDHSGISDFKQFLHQQFEMKDLGHLSYFLGLEVSSDSIGYYLSQAKYASNLLSCAGLTDTKVVSTPFEMNARLTPLDGTPLSDATLYRQLVSNLVYLTVTCPDIAHAVHLARDPTDRRSTTRFCFFLRDSLISWHNKKQHIVSRSSTEVEYHALANTTSEFLALRWLLEDMGLTHSSPTVIYCDNRSAIQIAHNDVFHERTKHIEIDFHLVRHHLFAGILRLLLVSSFDQTADIFMKTFPPGRFRDIVSKLKMASVKPP</sequence>
<gene>
    <name evidence="3" type="ORF">FSB_LOCUS44604</name>
</gene>
<organism evidence="3">
    <name type="scientific">Fagus sylvatica</name>
    <name type="common">Beechnut</name>
    <dbReference type="NCBI Taxonomy" id="28930"/>
    <lineage>
        <taxon>Eukaryota</taxon>
        <taxon>Viridiplantae</taxon>
        <taxon>Streptophyta</taxon>
        <taxon>Embryophyta</taxon>
        <taxon>Tracheophyta</taxon>
        <taxon>Spermatophyta</taxon>
        <taxon>Magnoliopsida</taxon>
        <taxon>eudicotyledons</taxon>
        <taxon>Gunneridae</taxon>
        <taxon>Pentapetalae</taxon>
        <taxon>rosids</taxon>
        <taxon>fabids</taxon>
        <taxon>Fagales</taxon>
        <taxon>Fagaceae</taxon>
        <taxon>Fagus</taxon>
    </lineage>
</organism>
<dbReference type="EMBL" id="OIVN01004334">
    <property type="protein sequence ID" value="SPD16722.1"/>
    <property type="molecule type" value="Genomic_DNA"/>
</dbReference>
<accession>A0A2N9HWI0</accession>
<evidence type="ECO:0000259" key="1">
    <source>
        <dbReference type="Pfam" id="PF07727"/>
    </source>
</evidence>
<dbReference type="SUPFAM" id="SSF56672">
    <property type="entry name" value="DNA/RNA polymerases"/>
    <property type="match status" value="1"/>
</dbReference>
<protein>
    <submittedName>
        <fullName evidence="3">Uncharacterized protein</fullName>
    </submittedName>
</protein>
<dbReference type="CDD" id="cd09272">
    <property type="entry name" value="RNase_HI_RT_Ty1"/>
    <property type="match status" value="1"/>
</dbReference>
<dbReference type="InterPro" id="IPR043502">
    <property type="entry name" value="DNA/RNA_pol_sf"/>
</dbReference>
<dbReference type="SUPFAM" id="SSF53098">
    <property type="entry name" value="Ribonuclease H-like"/>
    <property type="match status" value="1"/>
</dbReference>
<dbReference type="InterPro" id="IPR057670">
    <property type="entry name" value="SH3_retrovirus"/>
</dbReference>
<dbReference type="InterPro" id="IPR012337">
    <property type="entry name" value="RNaseH-like_sf"/>
</dbReference>
<dbReference type="AlphaFoldDB" id="A0A2N9HWI0"/>
<dbReference type="Gene3D" id="3.30.420.10">
    <property type="entry name" value="Ribonuclease H-like superfamily/Ribonuclease H"/>
    <property type="match status" value="1"/>
</dbReference>
<dbReference type="InterPro" id="IPR013103">
    <property type="entry name" value="RVT_2"/>
</dbReference>